<sequence length="339" mass="37538">MEIEQQLLNPAQQGLLAIMVLIIMFGMGAALTPQDFRNALYRPRGMLIGFLSQFGLMPLIAFSLAHLLQLSPAKAIALILIGCLPGGSTSNMFTYFARGSVALSISMTAASTVLALIMMPLLLELYASGFAAQLDEQMRKGGEEGHFVIPYSNIVSSLLVVIVPVAAGMVLRRFSPDWAKTAEDTAGFMAIIVILFLLFSALLLRTEYFLATPWEIYVASICIGLVGFLFGYGTATAFRMPPRFKRSISLETGIQNGPIAFAIILLSFSEPIQSEMLWIAILYSAFIVVTSSFVTLFYRRIGKVDWELHQNTRVHKRLFGEEYQTRYPRKVVGDVDTTY</sequence>
<dbReference type="AlphaFoldDB" id="A0A0X8X996"/>
<feature type="transmembrane region" description="Helical" evidence="5">
    <location>
        <begin position="15"/>
        <end position="33"/>
    </location>
</feature>
<reference evidence="6" key="1">
    <citation type="submission" date="2016-02" db="EMBL/GenBank/DDBJ databases">
        <title>Halorhodospira halochloris DSM-1059 complete genome, version 2.</title>
        <authorList>
            <person name="Tsukatani Y."/>
        </authorList>
    </citation>
    <scope>NUCLEOTIDE SEQUENCE</scope>
    <source>
        <strain evidence="6">DSM 1059</strain>
    </source>
</reference>
<keyword evidence="2 5" id="KW-0812">Transmembrane</keyword>
<feature type="transmembrane region" description="Helical" evidence="5">
    <location>
        <begin position="276"/>
        <end position="298"/>
    </location>
</feature>
<protein>
    <submittedName>
        <fullName evidence="6">Sodium-dependent transporter</fullName>
    </submittedName>
</protein>
<evidence type="ECO:0000256" key="2">
    <source>
        <dbReference type="ARBA" id="ARBA00022692"/>
    </source>
</evidence>
<dbReference type="Pfam" id="PF01758">
    <property type="entry name" value="SBF"/>
    <property type="match status" value="1"/>
</dbReference>
<keyword evidence="7" id="KW-1185">Reference proteome</keyword>
<evidence type="ECO:0000313" key="7">
    <source>
        <dbReference type="Proteomes" id="UP000218890"/>
    </source>
</evidence>
<feature type="transmembrane region" description="Helical" evidence="5">
    <location>
        <begin position="216"/>
        <end position="238"/>
    </location>
</feature>
<dbReference type="GO" id="GO:0016020">
    <property type="term" value="C:membrane"/>
    <property type="evidence" value="ECO:0007669"/>
    <property type="project" value="UniProtKB-SubCell"/>
</dbReference>
<dbReference type="InterPro" id="IPR004710">
    <property type="entry name" value="Bilac:Na_transpt"/>
</dbReference>
<dbReference type="InterPro" id="IPR038770">
    <property type="entry name" value="Na+/solute_symporter_sf"/>
</dbReference>
<dbReference type="PANTHER" id="PTHR10361">
    <property type="entry name" value="SODIUM-BILE ACID COTRANSPORTER"/>
    <property type="match status" value="1"/>
</dbReference>
<feature type="transmembrane region" description="Helical" evidence="5">
    <location>
        <begin position="45"/>
        <end position="69"/>
    </location>
</feature>
<keyword evidence="4 5" id="KW-0472">Membrane</keyword>
<evidence type="ECO:0000256" key="3">
    <source>
        <dbReference type="ARBA" id="ARBA00022989"/>
    </source>
</evidence>
<dbReference type="RefSeq" id="WP_096409194.1">
    <property type="nucleotide sequence ID" value="NZ_AP017372.2"/>
</dbReference>
<evidence type="ECO:0000256" key="1">
    <source>
        <dbReference type="ARBA" id="ARBA00004141"/>
    </source>
</evidence>
<organism evidence="6 7">
    <name type="scientific">Halorhodospira halochloris</name>
    <name type="common">Ectothiorhodospira halochloris</name>
    <dbReference type="NCBI Taxonomy" id="1052"/>
    <lineage>
        <taxon>Bacteria</taxon>
        <taxon>Pseudomonadati</taxon>
        <taxon>Pseudomonadota</taxon>
        <taxon>Gammaproteobacteria</taxon>
        <taxon>Chromatiales</taxon>
        <taxon>Ectothiorhodospiraceae</taxon>
        <taxon>Halorhodospira</taxon>
    </lineage>
</organism>
<feature type="transmembrane region" description="Helical" evidence="5">
    <location>
        <begin position="109"/>
        <end position="134"/>
    </location>
</feature>
<dbReference type="Gene3D" id="1.20.1530.20">
    <property type="match status" value="1"/>
</dbReference>
<keyword evidence="3 5" id="KW-1133">Transmembrane helix</keyword>
<proteinExistence type="predicted"/>
<dbReference type="Proteomes" id="UP000218890">
    <property type="component" value="Chromosome"/>
</dbReference>
<feature type="transmembrane region" description="Helical" evidence="5">
    <location>
        <begin position="186"/>
        <end position="204"/>
    </location>
</feature>
<feature type="transmembrane region" description="Helical" evidence="5">
    <location>
        <begin position="75"/>
        <end position="97"/>
    </location>
</feature>
<evidence type="ECO:0000256" key="4">
    <source>
        <dbReference type="ARBA" id="ARBA00023136"/>
    </source>
</evidence>
<name>A0A0X8X996_HALHR</name>
<feature type="transmembrane region" description="Helical" evidence="5">
    <location>
        <begin position="154"/>
        <end position="174"/>
    </location>
</feature>
<evidence type="ECO:0000256" key="5">
    <source>
        <dbReference type="SAM" id="Phobius"/>
    </source>
</evidence>
<dbReference type="KEGG" id="hhk:HH1059_11680"/>
<dbReference type="PANTHER" id="PTHR10361:SF28">
    <property type="entry name" value="P3 PROTEIN-RELATED"/>
    <property type="match status" value="1"/>
</dbReference>
<gene>
    <name evidence="6" type="ORF">HH1059_11680</name>
</gene>
<dbReference type="InterPro" id="IPR002657">
    <property type="entry name" value="BilAc:Na_symport/Acr3"/>
</dbReference>
<evidence type="ECO:0000313" key="6">
    <source>
        <dbReference type="EMBL" id="BAU57861.1"/>
    </source>
</evidence>
<dbReference type="EMBL" id="AP017372">
    <property type="protein sequence ID" value="BAU57861.1"/>
    <property type="molecule type" value="Genomic_DNA"/>
</dbReference>
<comment type="subcellular location">
    <subcellularLocation>
        <location evidence="1">Membrane</location>
        <topology evidence="1">Multi-pass membrane protein</topology>
    </subcellularLocation>
</comment>
<dbReference type="OrthoDB" id="9806785at2"/>
<accession>A0A0X8X996</accession>